<name>A0ABD0M077_9CAEN</name>
<dbReference type="EMBL" id="JACVVK020000012">
    <property type="protein sequence ID" value="KAK7505118.1"/>
    <property type="molecule type" value="Genomic_DNA"/>
</dbReference>
<feature type="chain" id="PRO_5044842882" evidence="3">
    <location>
        <begin position="26"/>
        <end position="359"/>
    </location>
</feature>
<dbReference type="GO" id="GO:0006259">
    <property type="term" value="P:DNA metabolic process"/>
    <property type="evidence" value="ECO:0007669"/>
    <property type="project" value="UniProtKB-ARBA"/>
</dbReference>
<feature type="signal peptide" evidence="3">
    <location>
        <begin position="1"/>
        <end position="25"/>
    </location>
</feature>
<comment type="similarity">
    <text evidence="1">Belongs to the DNase II family.</text>
</comment>
<dbReference type="Proteomes" id="UP001519460">
    <property type="component" value="Unassembled WGS sequence"/>
</dbReference>
<dbReference type="PANTHER" id="PTHR10858:SF23">
    <property type="entry name" value="DEOXYRIBONUCLEASE II"/>
    <property type="match status" value="1"/>
</dbReference>
<organism evidence="4 5">
    <name type="scientific">Batillaria attramentaria</name>
    <dbReference type="NCBI Taxonomy" id="370345"/>
    <lineage>
        <taxon>Eukaryota</taxon>
        <taxon>Metazoa</taxon>
        <taxon>Spiralia</taxon>
        <taxon>Lophotrochozoa</taxon>
        <taxon>Mollusca</taxon>
        <taxon>Gastropoda</taxon>
        <taxon>Caenogastropoda</taxon>
        <taxon>Sorbeoconcha</taxon>
        <taxon>Cerithioidea</taxon>
        <taxon>Batillariidae</taxon>
        <taxon>Batillaria</taxon>
    </lineage>
</organism>
<accession>A0ABD0M077</accession>
<dbReference type="PANTHER" id="PTHR10858">
    <property type="entry name" value="DEOXYRIBONUCLEASE II"/>
    <property type="match status" value="1"/>
</dbReference>
<dbReference type="AlphaFoldDB" id="A0ABD0M077"/>
<evidence type="ECO:0000256" key="1">
    <source>
        <dbReference type="ARBA" id="ARBA00007527"/>
    </source>
</evidence>
<dbReference type="Pfam" id="PF03265">
    <property type="entry name" value="DNase_II"/>
    <property type="match status" value="1"/>
</dbReference>
<evidence type="ECO:0000256" key="2">
    <source>
        <dbReference type="ARBA" id="ARBA00022801"/>
    </source>
</evidence>
<sequence length="359" mass="40687">MDSICRTCSSFCPLLLLLLVTTTSASMQCKDMNGKPVDWFIVYKLPKMRHETGTRFGDGLAQFYLDGQAPQWSLSKRAVNETDHAIYYTLQQVYEAQPDSILYLMYNDEKPDGGESLSHGHTKGVVGFDSKSGFWLIHSAPMFPPKQKDGYEWADNASDYGQMFFCVSFGYSESLGVLAKQLLYNYPQVYDHNLPASALKDFPLLADLVNSTRINQPPYHSIQHLSSLGGLPLTSFAKFTYFGADLYDNLVAPYLKVPLLVETWQHGDECDVLHTNCSTQYEVYNIVETTLPGNFFFSEFKDHSKYAISLTGQWVCVGDINRERSQFKRGGGTLCFQDGRVWRAYDQIITFFQPCPPPK</sequence>
<proteinExistence type="inferred from homology"/>
<reference evidence="4 5" key="1">
    <citation type="journal article" date="2023" name="Sci. Data">
        <title>Genome assembly of the Korean intertidal mud-creeper Batillaria attramentaria.</title>
        <authorList>
            <person name="Patra A.K."/>
            <person name="Ho P.T."/>
            <person name="Jun S."/>
            <person name="Lee S.J."/>
            <person name="Kim Y."/>
            <person name="Won Y.J."/>
        </authorList>
    </citation>
    <scope>NUCLEOTIDE SEQUENCE [LARGE SCALE GENOMIC DNA]</scope>
    <source>
        <strain evidence="4">Wonlab-2016</strain>
    </source>
</reference>
<dbReference type="InterPro" id="IPR004947">
    <property type="entry name" value="DNase_II"/>
</dbReference>
<evidence type="ECO:0000313" key="5">
    <source>
        <dbReference type="Proteomes" id="UP001519460"/>
    </source>
</evidence>
<protein>
    <submittedName>
        <fullName evidence="4">Uncharacterized protein</fullName>
    </submittedName>
</protein>
<keyword evidence="2" id="KW-0378">Hydrolase</keyword>
<dbReference type="CDD" id="cd09120">
    <property type="entry name" value="PLDc_DNaseII_1"/>
    <property type="match status" value="1"/>
</dbReference>
<keyword evidence="5" id="KW-1185">Reference proteome</keyword>
<gene>
    <name evidence="4" type="ORF">BaRGS_00003688</name>
</gene>
<comment type="caution">
    <text evidence="4">The sequence shown here is derived from an EMBL/GenBank/DDBJ whole genome shotgun (WGS) entry which is preliminary data.</text>
</comment>
<evidence type="ECO:0000256" key="3">
    <source>
        <dbReference type="SAM" id="SignalP"/>
    </source>
</evidence>
<dbReference type="GO" id="GO:0016787">
    <property type="term" value="F:hydrolase activity"/>
    <property type="evidence" value="ECO:0007669"/>
    <property type="project" value="UniProtKB-KW"/>
</dbReference>
<dbReference type="CDD" id="cd09121">
    <property type="entry name" value="PLDc_DNaseII_2"/>
    <property type="match status" value="1"/>
</dbReference>
<keyword evidence="3" id="KW-0732">Signal</keyword>
<evidence type="ECO:0000313" key="4">
    <source>
        <dbReference type="EMBL" id="KAK7505118.1"/>
    </source>
</evidence>